<dbReference type="PANTHER" id="PTHR21708:SF26">
    <property type="entry name" value="2-DEHYDROPANTOATE 2-REDUCTASE"/>
    <property type="match status" value="1"/>
</dbReference>
<dbReference type="SUPFAM" id="SSF51735">
    <property type="entry name" value="NAD(P)-binding Rossmann-fold domains"/>
    <property type="match status" value="1"/>
</dbReference>
<comment type="function">
    <text evidence="1 11">Catalyzes the NADPH-dependent reduction of ketopantoate into pantoic acid.</text>
</comment>
<evidence type="ECO:0000256" key="2">
    <source>
        <dbReference type="ARBA" id="ARBA00004994"/>
    </source>
</evidence>
<evidence type="ECO:0000259" key="12">
    <source>
        <dbReference type="Pfam" id="PF02558"/>
    </source>
</evidence>
<keyword evidence="6 11" id="KW-0566">Pantothenate biosynthesis</keyword>
<evidence type="ECO:0000259" key="13">
    <source>
        <dbReference type="Pfam" id="PF08546"/>
    </source>
</evidence>
<evidence type="ECO:0000256" key="4">
    <source>
        <dbReference type="ARBA" id="ARBA00013014"/>
    </source>
</evidence>
<dbReference type="EC" id="1.1.1.169" evidence="4 11"/>
<dbReference type="Pfam" id="PF08546">
    <property type="entry name" value="ApbA_C"/>
    <property type="match status" value="1"/>
</dbReference>
<feature type="domain" description="Ketopantoate reductase C-terminal" evidence="13">
    <location>
        <begin position="182"/>
        <end position="307"/>
    </location>
</feature>
<comment type="pathway">
    <text evidence="2 11">Cofactor biosynthesis; (R)-pantothenate biosynthesis; (R)-pantoate from 3-methyl-2-oxobutanoate: step 2/2.</text>
</comment>
<dbReference type="OrthoDB" id="9796561at2"/>
<evidence type="ECO:0000256" key="9">
    <source>
        <dbReference type="ARBA" id="ARBA00032024"/>
    </source>
</evidence>
<dbReference type="InterPro" id="IPR008927">
    <property type="entry name" value="6-PGluconate_DH-like_C_sf"/>
</dbReference>
<dbReference type="PANTHER" id="PTHR21708">
    <property type="entry name" value="PROBABLE 2-DEHYDROPANTOATE 2-REDUCTASE"/>
    <property type="match status" value="1"/>
</dbReference>
<dbReference type="FunFam" id="1.10.1040.10:FF:000017">
    <property type="entry name" value="2-dehydropantoate 2-reductase"/>
    <property type="match status" value="1"/>
</dbReference>
<dbReference type="GO" id="GO:0005737">
    <property type="term" value="C:cytoplasm"/>
    <property type="evidence" value="ECO:0007669"/>
    <property type="project" value="TreeGrafter"/>
</dbReference>
<dbReference type="GO" id="GO:0008677">
    <property type="term" value="F:2-dehydropantoate 2-reductase activity"/>
    <property type="evidence" value="ECO:0007669"/>
    <property type="project" value="UniProtKB-EC"/>
</dbReference>
<dbReference type="RefSeq" id="WP_062091429.1">
    <property type="nucleotide sequence ID" value="NZ_FCOK02000073.1"/>
</dbReference>
<evidence type="ECO:0000256" key="1">
    <source>
        <dbReference type="ARBA" id="ARBA00002919"/>
    </source>
</evidence>
<evidence type="ECO:0000256" key="6">
    <source>
        <dbReference type="ARBA" id="ARBA00022655"/>
    </source>
</evidence>
<dbReference type="EMBL" id="FCOK02000073">
    <property type="protein sequence ID" value="SAL64422.1"/>
    <property type="molecule type" value="Genomic_DNA"/>
</dbReference>
<reference evidence="14 15" key="1">
    <citation type="submission" date="2016-01" db="EMBL/GenBank/DDBJ databases">
        <authorList>
            <person name="Oliw E.H."/>
        </authorList>
    </citation>
    <scope>NUCLEOTIDE SEQUENCE [LARGE SCALE GENOMIC DNA]</scope>
    <source>
        <strain evidence="14">LMG 27134</strain>
    </source>
</reference>
<evidence type="ECO:0000313" key="15">
    <source>
        <dbReference type="Proteomes" id="UP000054683"/>
    </source>
</evidence>
<name>A0A158J634_9BURK</name>
<dbReference type="InterPro" id="IPR013752">
    <property type="entry name" value="KPA_reductase"/>
</dbReference>
<dbReference type="SUPFAM" id="SSF48179">
    <property type="entry name" value="6-phosphogluconate dehydrogenase C-terminal domain-like"/>
    <property type="match status" value="1"/>
</dbReference>
<evidence type="ECO:0000313" key="14">
    <source>
        <dbReference type="EMBL" id="SAL64422.1"/>
    </source>
</evidence>
<feature type="domain" description="Ketopantoate reductase N-terminal" evidence="12">
    <location>
        <begin position="3"/>
        <end position="154"/>
    </location>
</feature>
<protein>
    <recommendedName>
        <fullName evidence="5 11">2-dehydropantoate 2-reductase</fullName>
        <ecNumber evidence="4 11">1.1.1.169</ecNumber>
    </recommendedName>
    <alternativeName>
        <fullName evidence="9 11">Ketopantoate reductase</fullName>
    </alternativeName>
</protein>
<dbReference type="InterPro" id="IPR036291">
    <property type="entry name" value="NAD(P)-bd_dom_sf"/>
</dbReference>
<keyword evidence="8 11" id="KW-0560">Oxidoreductase</keyword>
<accession>A0A158J634</accession>
<evidence type="ECO:0000256" key="7">
    <source>
        <dbReference type="ARBA" id="ARBA00022857"/>
    </source>
</evidence>
<dbReference type="Gene3D" id="3.40.50.720">
    <property type="entry name" value="NAD(P)-binding Rossmann-like Domain"/>
    <property type="match status" value="1"/>
</dbReference>
<dbReference type="Proteomes" id="UP000054683">
    <property type="component" value="Unassembled WGS sequence"/>
</dbReference>
<dbReference type="NCBIfam" id="TIGR00745">
    <property type="entry name" value="apbA_panE"/>
    <property type="match status" value="1"/>
</dbReference>
<evidence type="ECO:0000256" key="5">
    <source>
        <dbReference type="ARBA" id="ARBA00019465"/>
    </source>
</evidence>
<dbReference type="InterPro" id="IPR013332">
    <property type="entry name" value="KPR_N"/>
</dbReference>
<dbReference type="InterPro" id="IPR003710">
    <property type="entry name" value="ApbA"/>
</dbReference>
<dbReference type="InterPro" id="IPR051402">
    <property type="entry name" value="KPR-Related"/>
</dbReference>
<organism evidence="14 15">
    <name type="scientific">Caballeronia udeis</name>
    <dbReference type="NCBI Taxonomy" id="1232866"/>
    <lineage>
        <taxon>Bacteria</taxon>
        <taxon>Pseudomonadati</taxon>
        <taxon>Pseudomonadota</taxon>
        <taxon>Betaproteobacteria</taxon>
        <taxon>Burkholderiales</taxon>
        <taxon>Burkholderiaceae</taxon>
        <taxon>Caballeronia</taxon>
    </lineage>
</organism>
<dbReference type="Pfam" id="PF02558">
    <property type="entry name" value="ApbA"/>
    <property type="match status" value="1"/>
</dbReference>
<gene>
    <name evidence="14" type="ORF">AWB69_07244</name>
</gene>
<sequence length="318" mass="33485">MRILVVGAGAIGGYFGGRLLDAGRDVTFLVRERRAAQLARAGLNVRSPNGDLSIPNPPVVLAKDVSDVSEPFDLILLSCKSYDLDGAIESIKTSVGPNTSILPMLNGMHHLDVLEAQFGAERVLGGQCIVAVTLDPDGTIVHLNKLHSMAFGERAGGLSARIEAISAQLSGARFDAAASPEIIQSMWEKWVFLATLAAGTCLMRAPVGDIIAAPGGQKLLLDLFDEARTIATVNGFAPGEAVVTRAQAMFTEAGSTITASMLRDLENGARIEADHVVGDLIARAKGAQGALSTPIFSTAYTHLKAYESRREHGGVKIS</sequence>
<dbReference type="UniPathway" id="UPA00028">
    <property type="reaction ID" value="UER00004"/>
</dbReference>
<evidence type="ECO:0000256" key="10">
    <source>
        <dbReference type="ARBA" id="ARBA00048793"/>
    </source>
</evidence>
<evidence type="ECO:0000256" key="8">
    <source>
        <dbReference type="ARBA" id="ARBA00023002"/>
    </source>
</evidence>
<dbReference type="NCBIfam" id="NF005094">
    <property type="entry name" value="PRK06522.2-5"/>
    <property type="match status" value="1"/>
</dbReference>
<dbReference type="FunFam" id="3.40.50.720:FF:000307">
    <property type="entry name" value="2-dehydropantoate 2-reductase"/>
    <property type="match status" value="1"/>
</dbReference>
<dbReference type="GO" id="GO:0015940">
    <property type="term" value="P:pantothenate biosynthetic process"/>
    <property type="evidence" value="ECO:0007669"/>
    <property type="project" value="UniProtKB-UniPathway"/>
</dbReference>
<keyword evidence="7 11" id="KW-0521">NADP</keyword>
<evidence type="ECO:0000256" key="11">
    <source>
        <dbReference type="RuleBase" id="RU362068"/>
    </source>
</evidence>
<comment type="catalytic activity">
    <reaction evidence="10 11">
        <text>(R)-pantoate + NADP(+) = 2-dehydropantoate + NADPH + H(+)</text>
        <dbReference type="Rhea" id="RHEA:16233"/>
        <dbReference type="ChEBI" id="CHEBI:11561"/>
        <dbReference type="ChEBI" id="CHEBI:15378"/>
        <dbReference type="ChEBI" id="CHEBI:15980"/>
        <dbReference type="ChEBI" id="CHEBI:57783"/>
        <dbReference type="ChEBI" id="CHEBI:58349"/>
        <dbReference type="EC" id="1.1.1.169"/>
    </reaction>
</comment>
<dbReference type="InterPro" id="IPR013328">
    <property type="entry name" value="6PGD_dom2"/>
</dbReference>
<dbReference type="AlphaFoldDB" id="A0A158J634"/>
<comment type="similarity">
    <text evidence="3 11">Belongs to the ketopantoate reductase family.</text>
</comment>
<dbReference type="Gene3D" id="1.10.1040.10">
    <property type="entry name" value="N-(1-d-carboxylethyl)-l-norvaline Dehydrogenase, domain 2"/>
    <property type="match status" value="1"/>
</dbReference>
<evidence type="ECO:0000256" key="3">
    <source>
        <dbReference type="ARBA" id="ARBA00007870"/>
    </source>
</evidence>
<proteinExistence type="inferred from homology"/>